<evidence type="ECO:0000259" key="12">
    <source>
        <dbReference type="PROSITE" id="PS51363"/>
    </source>
</evidence>
<dbReference type="Pfam" id="PF25084">
    <property type="entry name" value="LbH_EIF2B"/>
    <property type="match status" value="1"/>
</dbReference>
<organism evidence="13 14">
    <name type="scientific">Cyphellophora attinorum</name>
    <dbReference type="NCBI Taxonomy" id="1664694"/>
    <lineage>
        <taxon>Eukaryota</taxon>
        <taxon>Fungi</taxon>
        <taxon>Dikarya</taxon>
        <taxon>Ascomycota</taxon>
        <taxon>Pezizomycotina</taxon>
        <taxon>Eurotiomycetes</taxon>
        <taxon>Chaetothyriomycetidae</taxon>
        <taxon>Chaetothyriales</taxon>
        <taxon>Cyphellophoraceae</taxon>
        <taxon>Cyphellophora</taxon>
    </lineage>
</organism>
<dbReference type="OrthoDB" id="10009520at2759"/>
<dbReference type="RefSeq" id="XP_017994892.1">
    <property type="nucleotide sequence ID" value="XM_018143917.1"/>
</dbReference>
<evidence type="ECO:0000256" key="4">
    <source>
        <dbReference type="ARBA" id="ARBA00022490"/>
    </source>
</evidence>
<dbReference type="InterPro" id="IPR016024">
    <property type="entry name" value="ARM-type_fold"/>
</dbReference>
<dbReference type="SMART" id="SM00515">
    <property type="entry name" value="eIF5C"/>
    <property type="match status" value="1"/>
</dbReference>
<comment type="caution">
    <text evidence="13">The sequence shown here is derived from an EMBL/GenBank/DDBJ whole genome shotgun (WGS) entry which is preliminary data.</text>
</comment>
<keyword evidence="14" id="KW-1185">Reference proteome</keyword>
<dbReference type="InterPro" id="IPR035543">
    <property type="entry name" value="eIF-2B_epsilon_N"/>
</dbReference>
<name>A0A0N0NI17_9EURO</name>
<dbReference type="SUPFAM" id="SSF48371">
    <property type="entry name" value="ARM repeat"/>
    <property type="match status" value="1"/>
</dbReference>
<dbReference type="VEuPathDB" id="FungiDB:AB675_3831"/>
<evidence type="ECO:0000313" key="14">
    <source>
        <dbReference type="Proteomes" id="UP000038010"/>
    </source>
</evidence>
<dbReference type="GO" id="GO:0005829">
    <property type="term" value="C:cytosol"/>
    <property type="evidence" value="ECO:0007669"/>
    <property type="project" value="UniProtKB-SubCell"/>
</dbReference>
<proteinExistence type="inferred from homology"/>
<dbReference type="AlphaFoldDB" id="A0A0N0NI17"/>
<comment type="similarity">
    <text evidence="2">Belongs to the eIF-2B gamma/epsilon subunits family.</text>
</comment>
<dbReference type="FunFam" id="3.90.550.10:FF:000066">
    <property type="entry name" value="Translation initiation factor eIF-2B subunit epsilon"/>
    <property type="match status" value="1"/>
</dbReference>
<evidence type="ECO:0000256" key="8">
    <source>
        <dbReference type="ARBA" id="ARBA00044144"/>
    </source>
</evidence>
<dbReference type="GO" id="GO:0003743">
    <property type="term" value="F:translation initiation factor activity"/>
    <property type="evidence" value="ECO:0007669"/>
    <property type="project" value="UniProtKB-KW"/>
</dbReference>
<gene>
    <name evidence="13" type="ORF">AB675_3831</name>
</gene>
<evidence type="ECO:0000256" key="10">
    <source>
        <dbReference type="ARBA" id="ARBA00046432"/>
    </source>
</evidence>
<dbReference type="Pfam" id="PF00483">
    <property type="entry name" value="NTP_transferase"/>
    <property type="match status" value="1"/>
</dbReference>
<evidence type="ECO:0000313" key="13">
    <source>
        <dbReference type="EMBL" id="KPI34929.1"/>
    </source>
</evidence>
<evidence type="ECO:0000256" key="11">
    <source>
        <dbReference type="SAM" id="MobiDB-lite"/>
    </source>
</evidence>
<dbReference type="GeneID" id="28735797"/>
<evidence type="ECO:0000256" key="9">
    <source>
        <dbReference type="ARBA" id="ARBA00044345"/>
    </source>
</evidence>
<dbReference type="Proteomes" id="UP000038010">
    <property type="component" value="Unassembled WGS sequence"/>
</dbReference>
<dbReference type="CDD" id="cd11558">
    <property type="entry name" value="W2_eIF2B_epsilon"/>
    <property type="match status" value="1"/>
</dbReference>
<keyword evidence="5 13" id="KW-0648">Protein biosynthesis</keyword>
<evidence type="ECO:0000256" key="1">
    <source>
        <dbReference type="ARBA" id="ARBA00004514"/>
    </source>
</evidence>
<comment type="subcellular location">
    <subcellularLocation>
        <location evidence="1">Cytoplasm</location>
        <location evidence="1">Cytosol</location>
    </subcellularLocation>
</comment>
<dbReference type="PROSITE" id="PS51363">
    <property type="entry name" value="W2"/>
    <property type="match status" value="1"/>
</dbReference>
<dbReference type="InterPro" id="IPR051956">
    <property type="entry name" value="eIF2B_epsilon"/>
</dbReference>
<evidence type="ECO:0000256" key="5">
    <source>
        <dbReference type="ARBA" id="ARBA00022540"/>
    </source>
</evidence>
<evidence type="ECO:0000256" key="6">
    <source>
        <dbReference type="ARBA" id="ARBA00030179"/>
    </source>
</evidence>
<feature type="compositionally biased region" description="Polar residues" evidence="11">
    <location>
        <begin position="490"/>
        <end position="502"/>
    </location>
</feature>
<protein>
    <recommendedName>
        <fullName evidence="3">Mannose-1-phosphate guanyltransferase</fullName>
    </recommendedName>
    <alternativeName>
        <fullName evidence="7">GDP-mannose pyrophosphorylase</fullName>
    </alternativeName>
    <alternativeName>
        <fullName evidence="6">GTP-mannose-1-phosphate guanylyltransferase</fullName>
    </alternativeName>
    <alternativeName>
        <fullName evidence="8">Translation initiation factor eIF2B subunit epsilon</fullName>
    </alternativeName>
    <alternativeName>
        <fullName evidence="9">eIF2B GDP-GTP exchange factor subunit epsilon</fullName>
    </alternativeName>
</protein>
<dbReference type="GO" id="GO:0031369">
    <property type="term" value="F:translation initiation factor binding"/>
    <property type="evidence" value="ECO:0007669"/>
    <property type="project" value="InterPro"/>
</dbReference>
<dbReference type="Gene3D" id="1.25.40.180">
    <property type="match status" value="1"/>
</dbReference>
<accession>A0A0N0NI17</accession>
<dbReference type="InterPro" id="IPR003307">
    <property type="entry name" value="W2_domain"/>
</dbReference>
<dbReference type="PANTHER" id="PTHR45887:SF1">
    <property type="entry name" value="TRANSLATION INITIATION FACTOR EIF-2B SUBUNIT EPSILON"/>
    <property type="match status" value="1"/>
</dbReference>
<feature type="domain" description="W2" evidence="12">
    <location>
        <begin position="502"/>
        <end position="677"/>
    </location>
</feature>
<evidence type="ECO:0000256" key="2">
    <source>
        <dbReference type="ARBA" id="ARBA00007878"/>
    </source>
</evidence>
<dbReference type="GO" id="GO:0005085">
    <property type="term" value="F:guanyl-nucleotide exchange factor activity"/>
    <property type="evidence" value="ECO:0007669"/>
    <property type="project" value="InterPro"/>
</dbReference>
<dbReference type="PANTHER" id="PTHR45887">
    <property type="entry name" value="TRANSLATION INITIATION FACTOR EIF-2B SUBUNIT EPSILON"/>
    <property type="match status" value="1"/>
</dbReference>
<reference evidence="13 14" key="1">
    <citation type="submission" date="2015-06" db="EMBL/GenBank/DDBJ databases">
        <title>Draft genome of the ant-associated black yeast Phialophora attae CBS 131958.</title>
        <authorList>
            <person name="Moreno L.F."/>
            <person name="Stielow B.J."/>
            <person name="de Hoog S."/>
            <person name="Vicente V.A."/>
            <person name="Weiss V.A."/>
            <person name="de Vries M."/>
            <person name="Cruz L.M."/>
            <person name="Souza E.M."/>
        </authorList>
    </citation>
    <scope>NUCLEOTIDE SEQUENCE [LARGE SCALE GENOMIC DNA]</scope>
    <source>
        <strain evidence="13 14">CBS 131958</strain>
    </source>
</reference>
<feature type="compositionally biased region" description="Acidic residues" evidence="11">
    <location>
        <begin position="670"/>
        <end position="682"/>
    </location>
</feature>
<feature type="region of interest" description="Disordered" evidence="11">
    <location>
        <begin position="437"/>
        <end position="456"/>
    </location>
</feature>
<feature type="region of interest" description="Disordered" evidence="11">
    <location>
        <begin position="651"/>
        <end position="682"/>
    </location>
</feature>
<feature type="compositionally biased region" description="Basic and acidic residues" evidence="11">
    <location>
        <begin position="651"/>
        <end position="669"/>
    </location>
</feature>
<evidence type="ECO:0000256" key="3">
    <source>
        <dbReference type="ARBA" id="ARBA00018601"/>
    </source>
</evidence>
<dbReference type="InterPro" id="IPR044123">
    <property type="entry name" value="W2_eIF2B_epsilon"/>
</dbReference>
<dbReference type="Pfam" id="PF02020">
    <property type="entry name" value="W2"/>
    <property type="match status" value="1"/>
</dbReference>
<dbReference type="STRING" id="1664694.A0A0N0NI17"/>
<dbReference type="InterPro" id="IPR056764">
    <property type="entry name" value="LbH_EIF2B3/5"/>
</dbReference>
<dbReference type="GO" id="GO:0005851">
    <property type="term" value="C:eukaryotic translation initiation factor 2B complex"/>
    <property type="evidence" value="ECO:0007669"/>
    <property type="project" value="TreeGrafter"/>
</dbReference>
<sequence length="682" mass="75968">MPPKGQKAPAGKGKGGEDKQEEAFRAIVLADSFETKFTPFTLERPRCLLPLANTPLLEYTFEFLASAGVGEVYMYAGAHTEQVETYVQASKWSQKSSPFRLSFLRDETATCVGDVMRNLDSKHIFDKSADFLVVSGDIVADYPIHQALAAHRTRRERNKDAIMTMLLREAPEEVRLHSKTPLPTFVIDPVNDRCLHYEETPPHKQYSAHIEAEALKQPELDIRQDLLDCRIDICAPDVLTLYSDNFDHQSPRKDFLFGVLKDHELNGKTIHTYITRSHYVARIADLPCYDTISRDLVSGKVPSLAIENNIFRNGSYSRSYAGPILGQGVIRSRPSQIDSATVIGPGTSIARDTRLARSLVGSRCNIGKRCRIRQSYIWDDVTIGSDVSIENAIIGSETFIGDNCTIEEGALISFGVHLVAGTNVPAGVKVTKTSNGASGTEIGGGGYEYQDDEDDEDDLDAAPGLVYMHRRAADSVSTLGSDISEPESPIDNSRSQSFATTQSDEDSTDRFQHDTVAILLQRMQEGHKVDDMQSELMGLRFSGSADEVSVRKAVAAAISRRIHSQVEEGRSATEAAHETINTYQYLIRRERVEQSTAEQVEFLLEVQRTLSRRNQGGKVFGAIAIELYNLDIAEEDAIMLWWNDKQSQKNEEMAGVRELTKPLIDRLEESDSESEEDEDEEE</sequence>
<dbReference type="Gene3D" id="2.160.10.10">
    <property type="entry name" value="Hexapeptide repeat proteins"/>
    <property type="match status" value="1"/>
</dbReference>
<comment type="subunit">
    <text evidence="10">Component of the translation initiation factor 2B (eIF2B) complex which is a heterodecamer of two sets of five different subunits: alpha, beta, gamma, delta and epsilon. Subunits alpha, beta and delta comprise a regulatory subcomplex and subunits epsilon and gamma comprise a catalytic subcomplex. Within the complex, the hexameric regulatory complex resides at the center, with the two heterodimeric catalytic subcomplexes bound on opposite sides.</text>
</comment>
<keyword evidence="4" id="KW-0963">Cytoplasm</keyword>
<dbReference type="InterPro" id="IPR005835">
    <property type="entry name" value="NTP_transferase_dom"/>
</dbReference>
<feature type="region of interest" description="Disordered" evidence="11">
    <location>
        <begin position="477"/>
        <end position="510"/>
    </location>
</feature>
<dbReference type="SUPFAM" id="SSF53448">
    <property type="entry name" value="Nucleotide-diphospho-sugar transferases"/>
    <property type="match status" value="1"/>
</dbReference>
<keyword evidence="5 13" id="KW-0396">Initiation factor</keyword>
<evidence type="ECO:0000256" key="7">
    <source>
        <dbReference type="ARBA" id="ARBA00031190"/>
    </source>
</evidence>
<dbReference type="InterPro" id="IPR029044">
    <property type="entry name" value="Nucleotide-diphossugar_trans"/>
</dbReference>
<dbReference type="CDD" id="cd04197">
    <property type="entry name" value="eIF-2B_epsilon_N"/>
    <property type="match status" value="1"/>
</dbReference>
<dbReference type="Gene3D" id="3.90.550.10">
    <property type="entry name" value="Spore Coat Polysaccharide Biosynthesis Protein SpsA, Chain A"/>
    <property type="match status" value="1"/>
</dbReference>
<dbReference type="EMBL" id="LFJN01000047">
    <property type="protein sequence ID" value="KPI34929.1"/>
    <property type="molecule type" value="Genomic_DNA"/>
</dbReference>